<dbReference type="GO" id="GO:0005737">
    <property type="term" value="C:cytoplasm"/>
    <property type="evidence" value="ECO:0007669"/>
    <property type="project" value="TreeGrafter"/>
</dbReference>
<evidence type="ECO:0000256" key="1">
    <source>
        <dbReference type="ARBA" id="ARBA00009005"/>
    </source>
</evidence>
<dbReference type="GO" id="GO:0006508">
    <property type="term" value="P:proteolysis"/>
    <property type="evidence" value="ECO:0007669"/>
    <property type="project" value="InterPro"/>
</dbReference>
<comment type="similarity">
    <text evidence="1">Belongs to the peptidase C14B family.</text>
</comment>
<dbReference type="AlphaFoldDB" id="A0A7S2VEY6"/>
<gene>
    <name evidence="3" type="ORF">APAL1065_LOCUS4220</name>
</gene>
<dbReference type="InterPro" id="IPR011600">
    <property type="entry name" value="Pept_C14_caspase"/>
</dbReference>
<dbReference type="Pfam" id="PF00656">
    <property type="entry name" value="Peptidase_C14"/>
    <property type="match status" value="1"/>
</dbReference>
<proteinExistence type="inferred from homology"/>
<dbReference type="Gene3D" id="3.40.50.12660">
    <property type="match status" value="1"/>
</dbReference>
<evidence type="ECO:0000313" key="3">
    <source>
        <dbReference type="EMBL" id="CAD9948523.1"/>
    </source>
</evidence>
<name>A0A7S2VEY6_9STRA</name>
<accession>A0A7S2VEY6</accession>
<dbReference type="InterPro" id="IPR050452">
    <property type="entry name" value="Metacaspase"/>
</dbReference>
<feature type="domain" description="Peptidase C14 caspase" evidence="2">
    <location>
        <begin position="25"/>
        <end position="125"/>
    </location>
</feature>
<organism evidence="3">
    <name type="scientific">Entomoneis paludosa</name>
    <dbReference type="NCBI Taxonomy" id="265537"/>
    <lineage>
        <taxon>Eukaryota</taxon>
        <taxon>Sar</taxon>
        <taxon>Stramenopiles</taxon>
        <taxon>Ochrophyta</taxon>
        <taxon>Bacillariophyta</taxon>
        <taxon>Bacillariophyceae</taxon>
        <taxon>Bacillariophycidae</taxon>
        <taxon>Entomoneidaceae</taxon>
        <taxon>Entomoneis</taxon>
    </lineage>
</organism>
<evidence type="ECO:0000259" key="2">
    <source>
        <dbReference type="Pfam" id="PF00656"/>
    </source>
</evidence>
<dbReference type="EMBL" id="HBHT01006344">
    <property type="protein sequence ID" value="CAD9948523.1"/>
    <property type="molecule type" value="Transcribed_RNA"/>
</dbReference>
<dbReference type="PANTHER" id="PTHR48104">
    <property type="entry name" value="METACASPASE-4"/>
    <property type="match status" value="1"/>
</dbReference>
<dbReference type="GO" id="GO:0004197">
    <property type="term" value="F:cysteine-type endopeptidase activity"/>
    <property type="evidence" value="ECO:0007669"/>
    <property type="project" value="InterPro"/>
</dbReference>
<sequence>MVEYIKSVHGFEDENITVLLDDGEHESPTKANIMAAYQKIVSQAEAGDSLFCHYSGHGCKIRDDDKGEEEDGFDEALVPVDYTTAGLIRDDDLFDIVIKPMPDGAHLFCLFDCCHSGTILDLPYLFKADGTMEVMEIDDSFDFKKLLGKFGQLAEGFFD</sequence>
<reference evidence="3" key="1">
    <citation type="submission" date="2021-01" db="EMBL/GenBank/DDBJ databases">
        <authorList>
            <person name="Corre E."/>
            <person name="Pelletier E."/>
            <person name="Niang G."/>
            <person name="Scheremetjew M."/>
            <person name="Finn R."/>
            <person name="Kale V."/>
            <person name="Holt S."/>
            <person name="Cochrane G."/>
            <person name="Meng A."/>
            <person name="Brown T."/>
            <person name="Cohen L."/>
        </authorList>
    </citation>
    <scope>NUCLEOTIDE SEQUENCE</scope>
    <source>
        <strain evidence="3">CCMP125</strain>
    </source>
</reference>
<protein>
    <recommendedName>
        <fullName evidence="2">Peptidase C14 caspase domain-containing protein</fullName>
    </recommendedName>
</protein>
<dbReference type="PANTHER" id="PTHR48104:SF30">
    <property type="entry name" value="METACASPASE-1"/>
    <property type="match status" value="1"/>
</dbReference>